<sequence>MISHRLFNLTSRLPAIILLDQVRRPLRDSINRRLRVGLRDKRHHARVHHTQALDPVHLESRVDHAALVPRRHAARPHGVVVAERRGAHVLPRARDRVDPRAAGPGLRAPPAGLLEQRGQRLRGRESLDGHQVPGVDGRRGGRVGRRDVAASARERVHEGRADAEVVALHGVGRHADLPGAVVQVHLDGEGEERACALCLGLQEPGEVLGRGALVGRCGRVVVVLQVLDGLLEALLRARVEFLDRVCEDGREGIAHQGAACQRSGLVLLVHLHEELEHPRLLPDEGVARHDAVGHLEADARHQVVLEVLAHAGVVHPAGDAELLEQGLVADARELQQLGGLEHPGRKDDLAPRLDLMLAVRVSKHDGTGCRALQHDLPGIGAGQHVQVGALSRRCVVCTGRVTARLGRRVHARRAAEGPRGVPAEGVGSDPAAELLEGLDPGPAQGVLERVGEARLDRAAGCRHLVVDPVDSHVLTQLGTWWH</sequence>
<feature type="region of interest" description="Disordered" evidence="1">
    <location>
        <begin position="413"/>
        <end position="439"/>
    </location>
</feature>
<evidence type="ECO:0000256" key="1">
    <source>
        <dbReference type="SAM" id="MobiDB-lite"/>
    </source>
</evidence>
<reference evidence="2 3" key="1">
    <citation type="submission" date="2024-03" db="EMBL/GenBank/DDBJ databases">
        <title>A high-quality draft genome sequence of Diaporthe vaccinii, a causative agent of upright dieback and viscid rot disease in cranberry plants.</title>
        <authorList>
            <person name="Sarrasin M."/>
            <person name="Lang B.F."/>
            <person name="Burger G."/>
        </authorList>
    </citation>
    <scope>NUCLEOTIDE SEQUENCE [LARGE SCALE GENOMIC DNA]</scope>
    <source>
        <strain evidence="2 3">IS7</strain>
    </source>
</reference>
<comment type="caution">
    <text evidence="2">The sequence shown here is derived from an EMBL/GenBank/DDBJ whole genome shotgun (WGS) entry which is preliminary data.</text>
</comment>
<name>A0ABR4EEQ0_9PEZI</name>
<feature type="region of interest" description="Disordered" evidence="1">
    <location>
        <begin position="123"/>
        <end position="145"/>
    </location>
</feature>
<keyword evidence="3" id="KW-1185">Reference proteome</keyword>
<protein>
    <submittedName>
        <fullName evidence="2">Uncharacterized protein</fullName>
    </submittedName>
</protein>
<feature type="compositionally biased region" description="Basic and acidic residues" evidence="1">
    <location>
        <begin position="136"/>
        <end position="145"/>
    </location>
</feature>
<dbReference type="EMBL" id="JBAWTH010000062">
    <property type="protein sequence ID" value="KAL2280855.1"/>
    <property type="molecule type" value="Genomic_DNA"/>
</dbReference>
<proteinExistence type="predicted"/>
<evidence type="ECO:0000313" key="2">
    <source>
        <dbReference type="EMBL" id="KAL2280855.1"/>
    </source>
</evidence>
<dbReference type="Proteomes" id="UP001600888">
    <property type="component" value="Unassembled WGS sequence"/>
</dbReference>
<accession>A0ABR4EEQ0</accession>
<organism evidence="2 3">
    <name type="scientific">Diaporthe vaccinii</name>
    <dbReference type="NCBI Taxonomy" id="105482"/>
    <lineage>
        <taxon>Eukaryota</taxon>
        <taxon>Fungi</taxon>
        <taxon>Dikarya</taxon>
        <taxon>Ascomycota</taxon>
        <taxon>Pezizomycotina</taxon>
        <taxon>Sordariomycetes</taxon>
        <taxon>Sordariomycetidae</taxon>
        <taxon>Diaporthales</taxon>
        <taxon>Diaporthaceae</taxon>
        <taxon>Diaporthe</taxon>
        <taxon>Diaporthe eres species complex</taxon>
    </lineage>
</organism>
<gene>
    <name evidence="2" type="ORF">FJTKL_12168</name>
</gene>
<evidence type="ECO:0000313" key="3">
    <source>
        <dbReference type="Proteomes" id="UP001600888"/>
    </source>
</evidence>